<evidence type="ECO:0000313" key="7">
    <source>
        <dbReference type="Proteomes" id="UP000292781"/>
    </source>
</evidence>
<keyword evidence="2" id="KW-0378">Hydrolase</keyword>
<comment type="caution">
    <text evidence="6">The sequence shown here is derived from an EMBL/GenBank/DDBJ whole genome shotgun (WGS) entry which is preliminary data.</text>
</comment>
<dbReference type="InterPro" id="IPR027417">
    <property type="entry name" value="P-loop_NTPase"/>
</dbReference>
<protein>
    <submittedName>
        <fullName evidence="6">DNA primase</fullName>
    </submittedName>
</protein>
<keyword evidence="1" id="KW-0547">Nucleotide-binding</keyword>
<evidence type="ECO:0000259" key="5">
    <source>
        <dbReference type="PROSITE" id="PS51206"/>
    </source>
</evidence>
<dbReference type="Pfam" id="PF08706">
    <property type="entry name" value="D5_N"/>
    <property type="match status" value="1"/>
</dbReference>
<dbReference type="PANTHER" id="PTHR35372">
    <property type="entry name" value="ATP BINDING PROTEIN-RELATED"/>
    <property type="match status" value="1"/>
</dbReference>
<dbReference type="Gene3D" id="3.40.50.300">
    <property type="entry name" value="P-loop containing nucleotide triphosphate hydrolases"/>
    <property type="match status" value="1"/>
</dbReference>
<dbReference type="InterPro" id="IPR014015">
    <property type="entry name" value="Helicase_SF3_DNA-vir"/>
</dbReference>
<dbReference type="InterPro" id="IPR006500">
    <property type="entry name" value="Helicase_put_C_phage/plasmid"/>
</dbReference>
<organism evidence="6 7">
    <name type="scientific">Siculibacillus lacustris</name>
    <dbReference type="NCBI Taxonomy" id="1549641"/>
    <lineage>
        <taxon>Bacteria</taxon>
        <taxon>Pseudomonadati</taxon>
        <taxon>Pseudomonadota</taxon>
        <taxon>Alphaproteobacteria</taxon>
        <taxon>Hyphomicrobiales</taxon>
        <taxon>Ancalomicrobiaceae</taxon>
        <taxon>Siculibacillus</taxon>
    </lineage>
</organism>
<evidence type="ECO:0000256" key="2">
    <source>
        <dbReference type="ARBA" id="ARBA00022801"/>
    </source>
</evidence>
<feature type="domain" description="SF3 helicase" evidence="5">
    <location>
        <begin position="303"/>
        <end position="464"/>
    </location>
</feature>
<evidence type="ECO:0000256" key="3">
    <source>
        <dbReference type="ARBA" id="ARBA00022840"/>
    </source>
</evidence>
<gene>
    <name evidence="6" type="ORF">EYW49_20640</name>
</gene>
<dbReference type="GO" id="GO:0005524">
    <property type="term" value="F:ATP binding"/>
    <property type="evidence" value="ECO:0007669"/>
    <property type="project" value="UniProtKB-KW"/>
</dbReference>
<dbReference type="OrthoDB" id="9763644at2"/>
<dbReference type="PROSITE" id="PS51206">
    <property type="entry name" value="SF3_HELICASE_1"/>
    <property type="match status" value="1"/>
</dbReference>
<dbReference type="InterPro" id="IPR051620">
    <property type="entry name" value="ORF904-like_C"/>
</dbReference>
<dbReference type="EMBL" id="SJFN01000045">
    <property type="protein sequence ID" value="TBW33370.1"/>
    <property type="molecule type" value="Genomic_DNA"/>
</dbReference>
<keyword evidence="3" id="KW-0067">ATP-binding</keyword>
<evidence type="ECO:0000256" key="1">
    <source>
        <dbReference type="ARBA" id="ARBA00022741"/>
    </source>
</evidence>
<dbReference type="GO" id="GO:0016787">
    <property type="term" value="F:hydrolase activity"/>
    <property type="evidence" value="ECO:0007669"/>
    <property type="project" value="UniProtKB-KW"/>
</dbReference>
<dbReference type="NCBIfam" id="TIGR01613">
    <property type="entry name" value="primase_Cterm"/>
    <property type="match status" value="1"/>
</dbReference>
<dbReference type="PANTHER" id="PTHR35372:SF2">
    <property type="entry name" value="SF3 HELICASE DOMAIN-CONTAINING PROTEIN"/>
    <property type="match status" value="1"/>
</dbReference>
<accession>A0A4Q9VGY1</accession>
<dbReference type="AlphaFoldDB" id="A0A4Q9VGY1"/>
<keyword evidence="7" id="KW-1185">Reference proteome</keyword>
<dbReference type="SMART" id="SM00885">
    <property type="entry name" value="D5_N"/>
    <property type="match status" value="1"/>
</dbReference>
<evidence type="ECO:0000313" key="6">
    <source>
        <dbReference type="EMBL" id="TBW33370.1"/>
    </source>
</evidence>
<dbReference type="InterPro" id="IPR014818">
    <property type="entry name" value="Phage/plasmid_primase_P4_C"/>
</dbReference>
<proteinExistence type="predicted"/>
<evidence type="ECO:0000256" key="4">
    <source>
        <dbReference type="SAM" id="MobiDB-lite"/>
    </source>
</evidence>
<sequence>MTDSILLALDAAEEIGIAEEDRSAVSGRSAPPATPSASPPASTDAGDDEGEPGSSGATLEWAALPLDMAVVEGCAKLDHSDTDNGERLIRHFGRDILVLAQEEVATGVFLGWAGTHWDYAGGRARVERIAQGLGDRIGLEADFLRHTPDEERAIAAAKGLDDYDDIDDAPKKLQAKLKAADAARLKLAGRQRARKAFGVTSKNKGRVNNMLDMAGPRLRRDPEAFNADPYKVACATHTLRFGRALDEECPDPDVVRWVASVEAIEGHERGDLITSVMPVAWAGLDAPAPKWRAFLAEMLPDEDKRRTVQAFSGTSLLGVIAQNIMFHYGTGANGKSVFLETLTRVLGSLAVGLPRESIVGTGDRGVGAASPDLVRLYGRRMVRILEVKGDVPLQEDLIKKLTGGEKFPVRSLFKGYFEFKSVAAPHMSGNGFPTLDGSDYGTMRRILVVHWDQTVPEDNRRDMEEMVAGFVADEGPGILAWLAEGAVDFLAHGLFVAPSVRKATADYGAIMDPVGEFLRTCVRTQIDTKIQATVMYDAYVAWSFANSKRPRSVTKFGRVAGQKLQRTEVSGRNFYMDCVLHDVPEASTNTRNPSD</sequence>
<reference evidence="6 7" key="1">
    <citation type="submission" date="2019-02" db="EMBL/GenBank/DDBJ databases">
        <title>Siculibacillus lacustris gen. nov., sp. nov., a new rosette-forming bacterium isolated from a freshwater crater lake (Lake St. Ana, Romania).</title>
        <authorList>
            <person name="Felfoldi T."/>
            <person name="Marton Z."/>
            <person name="Szabo A."/>
            <person name="Mentes A."/>
            <person name="Boka K."/>
            <person name="Marialigeti K."/>
            <person name="Mathe I."/>
            <person name="Koncz M."/>
            <person name="Schumann P."/>
            <person name="Toth E."/>
        </authorList>
    </citation>
    <scope>NUCLEOTIDE SEQUENCE [LARGE SCALE GENOMIC DNA]</scope>
    <source>
        <strain evidence="6 7">SA-279</strain>
    </source>
</reference>
<name>A0A4Q9VGY1_9HYPH</name>
<dbReference type="RefSeq" id="WP_131311526.1">
    <property type="nucleotide sequence ID" value="NZ_SJFN01000045.1"/>
</dbReference>
<dbReference type="Proteomes" id="UP000292781">
    <property type="component" value="Unassembled WGS sequence"/>
</dbReference>
<feature type="region of interest" description="Disordered" evidence="4">
    <location>
        <begin position="18"/>
        <end position="57"/>
    </location>
</feature>